<dbReference type="InterPro" id="IPR016024">
    <property type="entry name" value="ARM-type_fold"/>
</dbReference>
<gene>
    <name evidence="2" type="ORF">OEZ85_004122</name>
</gene>
<sequence length="385" mass="40389">MADRKRDREETEVETAVQEIEASLGRDADMKIKALAGLTHIVDTSDEGYAVQREAAETGALTVLMQLLEDDSDVVRIQAAKALTVLTQHSRTARARMAVGKTTGFSHTPEKVALNPVQESVQELDGVFNLLTNMRFSDNAEMQAAGSAALSAVCSLNRDNTVAALRELVHRLLQHEPKALLALEDMLAGLDVRDDMAVLLDQALSPALSFLHSGSGSEKLDAATLLGSICEKRPGAAGFLVAEGALPAVSQLLVSADTASSDAAARTLWLLVKDNRRLLSPAKGALGTPGTQLVDALLALVEARGDADDDAANADGDDEGDDEGEEEEGGKAGGGKAGGEKEGKLAVEFGDEALLLLRALAAQDGDVKEQLAGQSEILGSRCTIM</sequence>
<name>A0ABY8UDE9_TETOB</name>
<evidence type="ECO:0000313" key="2">
    <source>
        <dbReference type="EMBL" id="WIA19511.1"/>
    </source>
</evidence>
<dbReference type="Gene3D" id="1.25.10.10">
    <property type="entry name" value="Leucine-rich Repeat Variant"/>
    <property type="match status" value="1"/>
</dbReference>
<evidence type="ECO:0000313" key="3">
    <source>
        <dbReference type="Proteomes" id="UP001244341"/>
    </source>
</evidence>
<dbReference type="EMBL" id="CP126217">
    <property type="protein sequence ID" value="WIA19511.1"/>
    <property type="molecule type" value="Genomic_DNA"/>
</dbReference>
<feature type="region of interest" description="Disordered" evidence="1">
    <location>
        <begin position="308"/>
        <end position="343"/>
    </location>
</feature>
<dbReference type="InterPro" id="IPR011989">
    <property type="entry name" value="ARM-like"/>
</dbReference>
<dbReference type="Proteomes" id="UP001244341">
    <property type="component" value="Chromosome 10b"/>
</dbReference>
<dbReference type="SUPFAM" id="SSF48371">
    <property type="entry name" value="ARM repeat"/>
    <property type="match status" value="1"/>
</dbReference>
<protein>
    <submittedName>
        <fullName evidence="2">Uncharacterized protein</fullName>
    </submittedName>
</protein>
<reference evidence="2 3" key="1">
    <citation type="submission" date="2023-05" db="EMBL/GenBank/DDBJ databases">
        <title>A 100% complete, gapless, phased diploid assembly of the Scenedesmus obliquus UTEX 3031 genome.</title>
        <authorList>
            <person name="Biondi T.C."/>
            <person name="Hanschen E.R."/>
            <person name="Kwon T."/>
            <person name="Eng W."/>
            <person name="Kruse C.P.S."/>
            <person name="Koehler S.I."/>
            <person name="Kunde Y."/>
            <person name="Gleasner C.D."/>
            <person name="You Mak K.T."/>
            <person name="Polle J."/>
            <person name="Hovde B.T."/>
            <person name="Starkenburg S.R."/>
        </authorList>
    </citation>
    <scope>NUCLEOTIDE SEQUENCE [LARGE SCALE GENOMIC DNA]</scope>
    <source>
        <strain evidence="2 3">DOE0152z</strain>
    </source>
</reference>
<keyword evidence="3" id="KW-1185">Reference proteome</keyword>
<organism evidence="2 3">
    <name type="scientific">Tetradesmus obliquus</name>
    <name type="common">Green alga</name>
    <name type="synonym">Acutodesmus obliquus</name>
    <dbReference type="NCBI Taxonomy" id="3088"/>
    <lineage>
        <taxon>Eukaryota</taxon>
        <taxon>Viridiplantae</taxon>
        <taxon>Chlorophyta</taxon>
        <taxon>core chlorophytes</taxon>
        <taxon>Chlorophyceae</taxon>
        <taxon>CS clade</taxon>
        <taxon>Sphaeropleales</taxon>
        <taxon>Scenedesmaceae</taxon>
        <taxon>Tetradesmus</taxon>
    </lineage>
</organism>
<accession>A0ABY8UDE9</accession>
<feature type="compositionally biased region" description="Acidic residues" evidence="1">
    <location>
        <begin position="308"/>
        <end position="328"/>
    </location>
</feature>
<proteinExistence type="predicted"/>
<evidence type="ECO:0000256" key="1">
    <source>
        <dbReference type="SAM" id="MobiDB-lite"/>
    </source>
</evidence>